<gene>
    <name evidence="2" type="ORF">V6N11_008543</name>
</gene>
<dbReference type="EMBL" id="JBBPBN010000055">
    <property type="protein sequence ID" value="KAK8990024.1"/>
    <property type="molecule type" value="Genomic_DNA"/>
</dbReference>
<reference evidence="2 3" key="1">
    <citation type="journal article" date="2024" name="G3 (Bethesda)">
        <title>Genome assembly of Hibiscus sabdariffa L. provides insights into metabolisms of medicinal natural products.</title>
        <authorList>
            <person name="Kim T."/>
        </authorList>
    </citation>
    <scope>NUCLEOTIDE SEQUENCE [LARGE SCALE GENOMIC DNA]</scope>
    <source>
        <strain evidence="2">TK-2024</strain>
        <tissue evidence="2">Old leaves</tissue>
    </source>
</reference>
<proteinExistence type="predicted"/>
<protein>
    <submittedName>
        <fullName evidence="2">Uncharacterized protein</fullName>
    </submittedName>
</protein>
<comment type="caution">
    <text evidence="2">The sequence shown here is derived from an EMBL/GenBank/DDBJ whole genome shotgun (WGS) entry which is preliminary data.</text>
</comment>
<feature type="transmembrane region" description="Helical" evidence="1">
    <location>
        <begin position="66"/>
        <end position="86"/>
    </location>
</feature>
<keyword evidence="3" id="KW-1185">Reference proteome</keyword>
<evidence type="ECO:0000313" key="3">
    <source>
        <dbReference type="Proteomes" id="UP001396334"/>
    </source>
</evidence>
<keyword evidence="1" id="KW-1133">Transmembrane helix</keyword>
<sequence>MEEERKTPEAGKADAAPVSIAGEGAISCARVPDNSNIAATKIVITMLRLVDTHKTFHLTHDLRNHYWSLCCCCALATLLFFTFLLYPSGQLRLSHTWGHNIF</sequence>
<evidence type="ECO:0000256" key="1">
    <source>
        <dbReference type="SAM" id="Phobius"/>
    </source>
</evidence>
<organism evidence="2 3">
    <name type="scientific">Hibiscus sabdariffa</name>
    <name type="common">roselle</name>
    <dbReference type="NCBI Taxonomy" id="183260"/>
    <lineage>
        <taxon>Eukaryota</taxon>
        <taxon>Viridiplantae</taxon>
        <taxon>Streptophyta</taxon>
        <taxon>Embryophyta</taxon>
        <taxon>Tracheophyta</taxon>
        <taxon>Spermatophyta</taxon>
        <taxon>Magnoliopsida</taxon>
        <taxon>eudicotyledons</taxon>
        <taxon>Gunneridae</taxon>
        <taxon>Pentapetalae</taxon>
        <taxon>rosids</taxon>
        <taxon>malvids</taxon>
        <taxon>Malvales</taxon>
        <taxon>Malvaceae</taxon>
        <taxon>Malvoideae</taxon>
        <taxon>Hibiscus</taxon>
    </lineage>
</organism>
<name>A0ABR2PNM9_9ROSI</name>
<keyword evidence="1" id="KW-0472">Membrane</keyword>
<keyword evidence="1" id="KW-0812">Transmembrane</keyword>
<evidence type="ECO:0000313" key="2">
    <source>
        <dbReference type="EMBL" id="KAK8990024.1"/>
    </source>
</evidence>
<dbReference type="Proteomes" id="UP001396334">
    <property type="component" value="Unassembled WGS sequence"/>
</dbReference>
<accession>A0ABR2PNM9</accession>